<reference evidence="3 4" key="1">
    <citation type="journal article" date="2017" name="New Microbes New Infect">
        <title>Genome sequence of 'Leucobacter massiliensis' sp. nov. isolated from human pharynx after travel to the 2014 Hajj.</title>
        <authorList>
            <person name="Leangapichart T."/>
            <person name="Gautret P."/>
            <person name="Nguyen T.T."/>
            <person name="Armstrong N."/>
            <person name="Rolain J.M."/>
        </authorList>
    </citation>
    <scope>NUCLEOTIDE SEQUENCE [LARGE SCALE GENOMIC DNA]</scope>
    <source>
        <strain evidence="3 4">122RC15</strain>
    </source>
</reference>
<dbReference type="GO" id="GO:0003677">
    <property type="term" value="F:DNA binding"/>
    <property type="evidence" value="ECO:0007669"/>
    <property type="project" value="InterPro"/>
</dbReference>
<evidence type="ECO:0000313" key="4">
    <source>
        <dbReference type="Proteomes" id="UP000238650"/>
    </source>
</evidence>
<dbReference type="Gene3D" id="1.10.260.40">
    <property type="entry name" value="lambda repressor-like DNA-binding domains"/>
    <property type="match status" value="1"/>
</dbReference>
<keyword evidence="1" id="KW-0175">Coiled coil</keyword>
<dbReference type="SMART" id="SM00530">
    <property type="entry name" value="HTH_XRE"/>
    <property type="match status" value="1"/>
</dbReference>
<dbReference type="Pfam" id="PF13560">
    <property type="entry name" value="HTH_31"/>
    <property type="match status" value="1"/>
</dbReference>
<feature type="coiled-coil region" evidence="1">
    <location>
        <begin position="86"/>
        <end position="127"/>
    </location>
</feature>
<dbReference type="SUPFAM" id="SSF47413">
    <property type="entry name" value="lambda repressor-like DNA-binding domains"/>
    <property type="match status" value="1"/>
</dbReference>
<dbReference type="CDD" id="cd00093">
    <property type="entry name" value="HTH_XRE"/>
    <property type="match status" value="1"/>
</dbReference>
<dbReference type="InterPro" id="IPR001387">
    <property type="entry name" value="Cro/C1-type_HTH"/>
</dbReference>
<evidence type="ECO:0000313" key="3">
    <source>
        <dbReference type="EMBL" id="PRI10523.1"/>
    </source>
</evidence>
<dbReference type="AlphaFoldDB" id="A0A2S9QLR8"/>
<sequence length="136" mass="14958">MHTMPAPSETFVHRLREIRRTAKISQAELADRVSSSLSYRIDSTAITRMERGDRVVRLDEAVAIADVLGVSLDEMLHEGGEVAAQLHQLQHELQQVEWQAADAEAEAAQARASADAIRQQIVALEAEQRSGDSAQS</sequence>
<gene>
    <name evidence="3" type="ORF">B4915_10985</name>
</gene>
<dbReference type="InterPro" id="IPR010982">
    <property type="entry name" value="Lambda_DNA-bd_dom_sf"/>
</dbReference>
<evidence type="ECO:0000259" key="2">
    <source>
        <dbReference type="PROSITE" id="PS50943"/>
    </source>
</evidence>
<proteinExistence type="predicted"/>
<keyword evidence="4" id="KW-1185">Reference proteome</keyword>
<dbReference type="PROSITE" id="PS50943">
    <property type="entry name" value="HTH_CROC1"/>
    <property type="match status" value="1"/>
</dbReference>
<organism evidence="3 4">
    <name type="scientific">Leucobacter massiliensis</name>
    <dbReference type="NCBI Taxonomy" id="1686285"/>
    <lineage>
        <taxon>Bacteria</taxon>
        <taxon>Bacillati</taxon>
        <taxon>Actinomycetota</taxon>
        <taxon>Actinomycetes</taxon>
        <taxon>Micrococcales</taxon>
        <taxon>Microbacteriaceae</taxon>
        <taxon>Leucobacter</taxon>
    </lineage>
</organism>
<name>A0A2S9QLR8_9MICO</name>
<comment type="caution">
    <text evidence="3">The sequence shown here is derived from an EMBL/GenBank/DDBJ whole genome shotgun (WGS) entry which is preliminary data.</text>
</comment>
<protein>
    <recommendedName>
        <fullName evidence="2">HTH cro/C1-type domain-containing protein</fullName>
    </recommendedName>
</protein>
<evidence type="ECO:0000256" key="1">
    <source>
        <dbReference type="SAM" id="Coils"/>
    </source>
</evidence>
<dbReference type="EMBL" id="MWZD01000018">
    <property type="protein sequence ID" value="PRI10523.1"/>
    <property type="molecule type" value="Genomic_DNA"/>
</dbReference>
<feature type="domain" description="HTH cro/C1-type" evidence="2">
    <location>
        <begin position="15"/>
        <end position="75"/>
    </location>
</feature>
<accession>A0A2S9QLR8</accession>
<dbReference type="OrthoDB" id="5125650at2"/>
<dbReference type="Proteomes" id="UP000238650">
    <property type="component" value="Unassembled WGS sequence"/>
</dbReference>